<evidence type="ECO:0000313" key="1">
    <source>
        <dbReference type="EMBL" id="CAE7543737.1"/>
    </source>
</evidence>
<feature type="non-terminal residue" evidence="1">
    <location>
        <position position="375"/>
    </location>
</feature>
<dbReference type="EMBL" id="CAJNJA010025474">
    <property type="protein sequence ID" value="CAE7543737.1"/>
    <property type="molecule type" value="Genomic_DNA"/>
</dbReference>
<gene>
    <name evidence="1" type="primary">pol</name>
    <name evidence="1" type="ORF">SNEC2469_LOCUS15651</name>
</gene>
<name>A0A812TYA5_9DINO</name>
<proteinExistence type="predicted"/>
<comment type="caution">
    <text evidence="1">The sequence shown here is derived from an EMBL/GenBank/DDBJ whole genome shotgun (WGS) entry which is preliminary data.</text>
</comment>
<organism evidence="1 2">
    <name type="scientific">Symbiodinium necroappetens</name>
    <dbReference type="NCBI Taxonomy" id="1628268"/>
    <lineage>
        <taxon>Eukaryota</taxon>
        <taxon>Sar</taxon>
        <taxon>Alveolata</taxon>
        <taxon>Dinophyceae</taxon>
        <taxon>Suessiales</taxon>
        <taxon>Symbiodiniaceae</taxon>
        <taxon>Symbiodinium</taxon>
    </lineage>
</organism>
<dbReference type="Proteomes" id="UP000601435">
    <property type="component" value="Unassembled WGS sequence"/>
</dbReference>
<dbReference type="OrthoDB" id="425619at2759"/>
<accession>A0A812TYA5</accession>
<evidence type="ECO:0000313" key="2">
    <source>
        <dbReference type="Proteomes" id="UP000601435"/>
    </source>
</evidence>
<dbReference type="AlphaFoldDB" id="A0A812TYA5"/>
<sequence>AWALKASRSELDTRRAIKGMLGPMKSILWTDHANLTRTQHRSLSGRSAKFADGLVGQLRGFSCWEYLDDEAEEVAVADEGSRSRSDLEGTVCAGGYCRPEQRMTMTSSLMRRLRDSFGENVKAKLTGRKLANATRVDRFTSAVKVLRDVAFHKSAFATGEGQGGAVVAVLAKPVAVESVLLARYVKAEQGRDIALSWSAVKLLVAERPRLGTAKPGGDLLLEACPELLEPCPVTDLPLLVTPEPQIPELTVSGLRELFSAPEPLPRRKAVLDVKTFVNPKWPITLYAKDWRRSVGDESWKANWERLSYHLDALSDVGRDRGTFDGREDRTRETSSLLFHFLTHYFPVHTVHWERVEGDPSVETCHGPWFEKSEEG</sequence>
<keyword evidence="2" id="KW-1185">Reference proteome</keyword>
<reference evidence="1" key="1">
    <citation type="submission" date="2021-02" db="EMBL/GenBank/DDBJ databases">
        <authorList>
            <person name="Dougan E. K."/>
            <person name="Rhodes N."/>
            <person name="Thang M."/>
            <person name="Chan C."/>
        </authorList>
    </citation>
    <scope>NUCLEOTIDE SEQUENCE</scope>
</reference>
<protein>
    <submittedName>
        <fullName evidence="1">Pol protein</fullName>
    </submittedName>
</protein>